<protein>
    <recommendedName>
        <fullName evidence="5">Multiple inositol-polyphosphate phosphatase</fullName>
    </recommendedName>
</protein>
<accession>A0A0Q9X6C6</accession>
<evidence type="ECO:0000256" key="1">
    <source>
        <dbReference type="ARBA" id="ARBA00022801"/>
    </source>
</evidence>
<dbReference type="Gene3D" id="3.40.50.1240">
    <property type="entry name" value="Phosphoglycerate mutase-like"/>
    <property type="match status" value="1"/>
</dbReference>
<dbReference type="EMBL" id="CH964291">
    <property type="protein sequence ID" value="KRG00366.1"/>
    <property type="molecule type" value="Genomic_DNA"/>
</dbReference>
<evidence type="ECO:0008006" key="5">
    <source>
        <dbReference type="Google" id="ProtNLM"/>
    </source>
</evidence>
<gene>
    <name evidence="3" type="primary">Dwil\GK27253</name>
    <name evidence="3" type="ORF">Dwil_GK27253</name>
</gene>
<dbReference type="PANTHER" id="PTHR20963:SF51">
    <property type="entry name" value="MULTIPLE INOSITOL POLYPHOSPHATE PHOSPHATASE 1"/>
    <property type="match status" value="1"/>
</dbReference>
<dbReference type="Pfam" id="PF00328">
    <property type="entry name" value="His_Phos_2"/>
    <property type="match status" value="1"/>
</dbReference>
<sequence>MLYIWLTLLSLILLWNTTTADLGSNHETCCALTRLDIETRLSTKSPYRSIANYNDTQPHYPGCVPTRIWATIRHGTRMPSKSVIARAQERLTVIQDMLLQQAKPKLCAKELEQLRKWSWQHFNPEDDEKLLMAEGENELIELAERMQLRFPSLLPDPYDPDWYYMKYTATQRTLKSAQSFATGLFGRHRIHTVNYPRPLHRDPILRVSRTSFNILKYLKISNIYDYNTYDIKNKWLYITNLN</sequence>
<dbReference type="Proteomes" id="UP000007798">
    <property type="component" value="Unassembled WGS sequence"/>
</dbReference>
<dbReference type="PANTHER" id="PTHR20963">
    <property type="entry name" value="MULTIPLE INOSITOL POLYPHOSPHATE PHOSPHATASE-RELATED"/>
    <property type="match status" value="1"/>
</dbReference>
<dbReference type="AlphaFoldDB" id="A0A0Q9X6C6"/>
<keyword evidence="1" id="KW-0378">Hydrolase</keyword>
<reference evidence="3 4" key="1">
    <citation type="journal article" date="2007" name="Nature">
        <title>Evolution of genes and genomes on the Drosophila phylogeny.</title>
        <authorList>
            <consortium name="Drosophila 12 Genomes Consortium"/>
            <person name="Clark A.G."/>
            <person name="Eisen M.B."/>
            <person name="Smith D.R."/>
            <person name="Bergman C.M."/>
            <person name="Oliver B."/>
            <person name="Markow T.A."/>
            <person name="Kaufman T.C."/>
            <person name="Kellis M."/>
            <person name="Gelbart W."/>
            <person name="Iyer V.N."/>
            <person name="Pollard D.A."/>
            <person name="Sackton T.B."/>
            <person name="Larracuente A.M."/>
            <person name="Singh N.D."/>
            <person name="Abad J.P."/>
            <person name="Abt D.N."/>
            <person name="Adryan B."/>
            <person name="Aguade M."/>
            <person name="Akashi H."/>
            <person name="Anderson W.W."/>
            <person name="Aquadro C.F."/>
            <person name="Ardell D.H."/>
            <person name="Arguello R."/>
            <person name="Artieri C.G."/>
            <person name="Barbash D.A."/>
            <person name="Barker D."/>
            <person name="Barsanti P."/>
            <person name="Batterham P."/>
            <person name="Batzoglou S."/>
            <person name="Begun D."/>
            <person name="Bhutkar A."/>
            <person name="Blanco E."/>
            <person name="Bosak S.A."/>
            <person name="Bradley R.K."/>
            <person name="Brand A.D."/>
            <person name="Brent M.R."/>
            <person name="Brooks A.N."/>
            <person name="Brown R.H."/>
            <person name="Butlin R.K."/>
            <person name="Caggese C."/>
            <person name="Calvi B.R."/>
            <person name="Bernardo de Carvalho A."/>
            <person name="Caspi A."/>
            <person name="Castrezana S."/>
            <person name="Celniker S.E."/>
            <person name="Chang J.L."/>
            <person name="Chapple C."/>
            <person name="Chatterji S."/>
            <person name="Chinwalla A."/>
            <person name="Civetta A."/>
            <person name="Clifton S.W."/>
            <person name="Comeron J.M."/>
            <person name="Costello J.C."/>
            <person name="Coyne J.A."/>
            <person name="Daub J."/>
            <person name="David R.G."/>
            <person name="Delcher A.L."/>
            <person name="Delehaunty K."/>
            <person name="Do C.B."/>
            <person name="Ebling H."/>
            <person name="Edwards K."/>
            <person name="Eickbush T."/>
            <person name="Evans J.D."/>
            <person name="Filipski A."/>
            <person name="Findeiss S."/>
            <person name="Freyhult E."/>
            <person name="Fulton L."/>
            <person name="Fulton R."/>
            <person name="Garcia A.C."/>
            <person name="Gardiner A."/>
            <person name="Garfield D.A."/>
            <person name="Garvin B.E."/>
            <person name="Gibson G."/>
            <person name="Gilbert D."/>
            <person name="Gnerre S."/>
            <person name="Godfrey J."/>
            <person name="Good R."/>
            <person name="Gotea V."/>
            <person name="Gravely B."/>
            <person name="Greenberg A.J."/>
            <person name="Griffiths-Jones S."/>
            <person name="Gross S."/>
            <person name="Guigo R."/>
            <person name="Gustafson E.A."/>
            <person name="Haerty W."/>
            <person name="Hahn M.W."/>
            <person name="Halligan D.L."/>
            <person name="Halpern A.L."/>
            <person name="Halter G.M."/>
            <person name="Han M.V."/>
            <person name="Heger A."/>
            <person name="Hillier L."/>
            <person name="Hinrichs A.S."/>
            <person name="Holmes I."/>
            <person name="Hoskins R.A."/>
            <person name="Hubisz M.J."/>
            <person name="Hultmark D."/>
            <person name="Huntley M.A."/>
            <person name="Jaffe D.B."/>
            <person name="Jagadeeshan S."/>
            <person name="Jeck W.R."/>
            <person name="Johnson J."/>
            <person name="Jones C.D."/>
            <person name="Jordan W.C."/>
            <person name="Karpen G.H."/>
            <person name="Kataoka E."/>
            <person name="Keightley P.D."/>
            <person name="Kheradpour P."/>
            <person name="Kirkness E.F."/>
            <person name="Koerich L.B."/>
            <person name="Kristiansen K."/>
            <person name="Kudrna D."/>
            <person name="Kulathinal R.J."/>
            <person name="Kumar S."/>
            <person name="Kwok R."/>
            <person name="Lander E."/>
            <person name="Langley C.H."/>
            <person name="Lapoint R."/>
            <person name="Lazzaro B.P."/>
            <person name="Lee S.J."/>
            <person name="Levesque L."/>
            <person name="Li R."/>
            <person name="Lin C.F."/>
            <person name="Lin M.F."/>
            <person name="Lindblad-Toh K."/>
            <person name="Llopart A."/>
            <person name="Long M."/>
            <person name="Low L."/>
            <person name="Lozovsky E."/>
            <person name="Lu J."/>
            <person name="Luo M."/>
            <person name="Machado C.A."/>
            <person name="Makalowski W."/>
            <person name="Marzo M."/>
            <person name="Matsuda M."/>
            <person name="Matzkin L."/>
            <person name="McAllister B."/>
            <person name="McBride C.S."/>
            <person name="McKernan B."/>
            <person name="McKernan K."/>
            <person name="Mendez-Lago M."/>
            <person name="Minx P."/>
            <person name="Mollenhauer M.U."/>
            <person name="Montooth K."/>
            <person name="Mount S.M."/>
            <person name="Mu X."/>
            <person name="Myers E."/>
            <person name="Negre B."/>
            <person name="Newfeld S."/>
            <person name="Nielsen R."/>
            <person name="Noor M.A."/>
            <person name="O'Grady P."/>
            <person name="Pachter L."/>
            <person name="Papaceit M."/>
            <person name="Parisi M.J."/>
            <person name="Parisi M."/>
            <person name="Parts L."/>
            <person name="Pedersen J.S."/>
            <person name="Pesole G."/>
            <person name="Phillippy A.M."/>
            <person name="Ponting C.P."/>
            <person name="Pop M."/>
            <person name="Porcelli D."/>
            <person name="Powell J.R."/>
            <person name="Prohaska S."/>
            <person name="Pruitt K."/>
            <person name="Puig M."/>
            <person name="Quesneville H."/>
            <person name="Ram K.R."/>
            <person name="Rand D."/>
            <person name="Rasmussen M.D."/>
            <person name="Reed L.K."/>
            <person name="Reenan R."/>
            <person name="Reily A."/>
            <person name="Remington K.A."/>
            <person name="Rieger T.T."/>
            <person name="Ritchie M.G."/>
            <person name="Robin C."/>
            <person name="Rogers Y.H."/>
            <person name="Rohde C."/>
            <person name="Rozas J."/>
            <person name="Rubenfield M.J."/>
            <person name="Ruiz A."/>
            <person name="Russo S."/>
            <person name="Salzberg S.L."/>
            <person name="Sanchez-Gracia A."/>
            <person name="Saranga D.J."/>
            <person name="Sato H."/>
            <person name="Schaeffer S.W."/>
            <person name="Schatz M.C."/>
            <person name="Schlenke T."/>
            <person name="Schwartz R."/>
            <person name="Segarra C."/>
            <person name="Singh R.S."/>
            <person name="Sirot L."/>
            <person name="Sirota M."/>
            <person name="Sisneros N.B."/>
            <person name="Smith C.D."/>
            <person name="Smith T.F."/>
            <person name="Spieth J."/>
            <person name="Stage D.E."/>
            <person name="Stark A."/>
            <person name="Stephan W."/>
            <person name="Strausberg R.L."/>
            <person name="Strempel S."/>
            <person name="Sturgill D."/>
            <person name="Sutton G."/>
            <person name="Sutton G.G."/>
            <person name="Tao W."/>
            <person name="Teichmann S."/>
            <person name="Tobari Y.N."/>
            <person name="Tomimura Y."/>
            <person name="Tsolas J.M."/>
            <person name="Valente V.L."/>
            <person name="Venter E."/>
            <person name="Venter J.C."/>
            <person name="Vicario S."/>
            <person name="Vieira F.G."/>
            <person name="Vilella A.J."/>
            <person name="Villasante A."/>
            <person name="Walenz B."/>
            <person name="Wang J."/>
            <person name="Wasserman M."/>
            <person name="Watts T."/>
            <person name="Wilson D."/>
            <person name="Wilson R.K."/>
            <person name="Wing R.A."/>
            <person name="Wolfner M.F."/>
            <person name="Wong A."/>
            <person name="Wong G.K."/>
            <person name="Wu C.I."/>
            <person name="Wu G."/>
            <person name="Yamamoto D."/>
            <person name="Yang H.P."/>
            <person name="Yang S.P."/>
            <person name="Yorke J.A."/>
            <person name="Yoshida K."/>
            <person name="Zdobnov E."/>
            <person name="Zhang P."/>
            <person name="Zhang Y."/>
            <person name="Zimin A.V."/>
            <person name="Baldwin J."/>
            <person name="Abdouelleil A."/>
            <person name="Abdulkadir J."/>
            <person name="Abebe A."/>
            <person name="Abera B."/>
            <person name="Abreu J."/>
            <person name="Acer S.C."/>
            <person name="Aftuck L."/>
            <person name="Alexander A."/>
            <person name="An P."/>
            <person name="Anderson E."/>
            <person name="Anderson S."/>
            <person name="Arachi H."/>
            <person name="Azer M."/>
            <person name="Bachantsang P."/>
            <person name="Barry A."/>
            <person name="Bayul T."/>
            <person name="Berlin A."/>
            <person name="Bessette D."/>
            <person name="Bloom T."/>
            <person name="Blye J."/>
            <person name="Boguslavskiy L."/>
            <person name="Bonnet C."/>
            <person name="Boukhgalter B."/>
            <person name="Bourzgui I."/>
            <person name="Brown A."/>
            <person name="Cahill P."/>
            <person name="Channer S."/>
            <person name="Cheshatsang Y."/>
            <person name="Chuda L."/>
            <person name="Citroen M."/>
            <person name="Collymore A."/>
            <person name="Cooke P."/>
            <person name="Costello M."/>
            <person name="D'Aco K."/>
            <person name="Daza R."/>
            <person name="De Haan G."/>
            <person name="DeGray S."/>
            <person name="DeMaso C."/>
            <person name="Dhargay N."/>
            <person name="Dooley K."/>
            <person name="Dooley E."/>
            <person name="Doricent M."/>
            <person name="Dorje P."/>
            <person name="Dorjee K."/>
            <person name="Dupes A."/>
            <person name="Elong R."/>
            <person name="Falk J."/>
            <person name="Farina A."/>
            <person name="Faro S."/>
            <person name="Ferguson D."/>
            <person name="Fisher S."/>
            <person name="Foley C.D."/>
            <person name="Franke A."/>
            <person name="Friedrich D."/>
            <person name="Gadbois L."/>
            <person name="Gearin G."/>
            <person name="Gearin C.R."/>
            <person name="Giannoukos G."/>
            <person name="Goode T."/>
            <person name="Graham J."/>
            <person name="Grandbois E."/>
            <person name="Grewal S."/>
            <person name="Gyaltsen K."/>
            <person name="Hafez N."/>
            <person name="Hagos B."/>
            <person name="Hall J."/>
            <person name="Henson C."/>
            <person name="Hollinger A."/>
            <person name="Honan T."/>
            <person name="Huard M.D."/>
            <person name="Hughes L."/>
            <person name="Hurhula B."/>
            <person name="Husby M.E."/>
            <person name="Kamat A."/>
            <person name="Kanga B."/>
            <person name="Kashin S."/>
            <person name="Khazanovich D."/>
            <person name="Kisner P."/>
            <person name="Lance K."/>
            <person name="Lara M."/>
            <person name="Lee W."/>
            <person name="Lennon N."/>
            <person name="Letendre F."/>
            <person name="LeVine R."/>
            <person name="Lipovsky A."/>
            <person name="Liu X."/>
            <person name="Liu J."/>
            <person name="Liu S."/>
            <person name="Lokyitsang T."/>
            <person name="Lokyitsang Y."/>
            <person name="Lubonja R."/>
            <person name="Lui A."/>
            <person name="MacDonald P."/>
            <person name="Magnisalis V."/>
            <person name="Maru K."/>
            <person name="Matthews C."/>
            <person name="McCusker W."/>
            <person name="McDonough S."/>
            <person name="Mehta T."/>
            <person name="Meldrim J."/>
            <person name="Meneus L."/>
            <person name="Mihai O."/>
            <person name="Mihalev A."/>
            <person name="Mihova T."/>
            <person name="Mittelman R."/>
            <person name="Mlenga V."/>
            <person name="Montmayeur A."/>
            <person name="Mulrain L."/>
            <person name="Navidi A."/>
            <person name="Naylor J."/>
            <person name="Negash T."/>
            <person name="Nguyen T."/>
            <person name="Nguyen N."/>
            <person name="Nicol R."/>
            <person name="Norbu C."/>
            <person name="Norbu N."/>
            <person name="Novod N."/>
            <person name="O'Neill B."/>
            <person name="Osman S."/>
            <person name="Markiewicz E."/>
            <person name="Oyono O.L."/>
            <person name="Patti C."/>
            <person name="Phunkhang P."/>
            <person name="Pierre F."/>
            <person name="Priest M."/>
            <person name="Raghuraman S."/>
            <person name="Rege F."/>
            <person name="Reyes R."/>
            <person name="Rise C."/>
            <person name="Rogov P."/>
            <person name="Ross K."/>
            <person name="Ryan E."/>
            <person name="Settipalli S."/>
            <person name="Shea T."/>
            <person name="Sherpa N."/>
            <person name="Shi L."/>
            <person name="Shih D."/>
            <person name="Sparrow T."/>
            <person name="Spaulding J."/>
            <person name="Stalker J."/>
            <person name="Stange-Thomann N."/>
            <person name="Stavropoulos S."/>
            <person name="Stone C."/>
            <person name="Strader C."/>
            <person name="Tesfaye S."/>
            <person name="Thomson T."/>
            <person name="Thoulutsang Y."/>
            <person name="Thoulutsang D."/>
            <person name="Topham K."/>
            <person name="Topping I."/>
            <person name="Tsamla T."/>
            <person name="Vassiliev H."/>
            <person name="Vo A."/>
            <person name="Wangchuk T."/>
            <person name="Wangdi T."/>
            <person name="Weiand M."/>
            <person name="Wilkinson J."/>
            <person name="Wilson A."/>
            <person name="Yadav S."/>
            <person name="Young G."/>
            <person name="Yu Q."/>
            <person name="Zembek L."/>
            <person name="Zhong D."/>
            <person name="Zimmer A."/>
            <person name="Zwirko Z."/>
            <person name="Jaffe D.B."/>
            <person name="Alvarez P."/>
            <person name="Brockman W."/>
            <person name="Butler J."/>
            <person name="Chin C."/>
            <person name="Gnerre S."/>
            <person name="Grabherr M."/>
            <person name="Kleber M."/>
            <person name="Mauceli E."/>
            <person name="MacCallum I."/>
        </authorList>
    </citation>
    <scope>NUCLEOTIDE SEQUENCE [LARGE SCALE GENOMIC DNA]</scope>
    <source>
        <strain evidence="4">Tucson 14030-0811.24</strain>
    </source>
</reference>
<dbReference type="InterPro" id="IPR000560">
    <property type="entry name" value="His_Pase_clade-2"/>
</dbReference>
<dbReference type="InterPro" id="IPR029033">
    <property type="entry name" value="His_PPase_superfam"/>
</dbReference>
<feature type="chain" id="PRO_5006387589" description="Multiple inositol-polyphosphate phosphatase" evidence="2">
    <location>
        <begin position="21"/>
        <end position="242"/>
    </location>
</feature>
<dbReference type="OrthoDB" id="6509975at2759"/>
<keyword evidence="2" id="KW-0732">Signal</keyword>
<dbReference type="InParanoid" id="A0A0Q9X6C6"/>
<evidence type="ECO:0000256" key="2">
    <source>
        <dbReference type="SAM" id="SignalP"/>
    </source>
</evidence>
<evidence type="ECO:0000313" key="3">
    <source>
        <dbReference type="EMBL" id="KRG00366.1"/>
    </source>
</evidence>
<name>A0A0Q9X6C6_DROWI</name>
<dbReference type="SUPFAM" id="SSF53254">
    <property type="entry name" value="Phosphoglycerate mutase-like"/>
    <property type="match status" value="1"/>
</dbReference>
<proteinExistence type="predicted"/>
<dbReference type="GO" id="GO:0003993">
    <property type="term" value="F:acid phosphatase activity"/>
    <property type="evidence" value="ECO:0007669"/>
    <property type="project" value="TreeGrafter"/>
</dbReference>
<keyword evidence="4" id="KW-1185">Reference proteome</keyword>
<dbReference type="GO" id="GO:0052745">
    <property type="term" value="F:inositol phosphate phosphatase activity"/>
    <property type="evidence" value="ECO:0007669"/>
    <property type="project" value="TreeGrafter"/>
</dbReference>
<organism evidence="3 4">
    <name type="scientific">Drosophila willistoni</name>
    <name type="common">Fruit fly</name>
    <dbReference type="NCBI Taxonomy" id="7260"/>
    <lineage>
        <taxon>Eukaryota</taxon>
        <taxon>Metazoa</taxon>
        <taxon>Ecdysozoa</taxon>
        <taxon>Arthropoda</taxon>
        <taxon>Hexapoda</taxon>
        <taxon>Insecta</taxon>
        <taxon>Pterygota</taxon>
        <taxon>Neoptera</taxon>
        <taxon>Endopterygota</taxon>
        <taxon>Diptera</taxon>
        <taxon>Brachycera</taxon>
        <taxon>Muscomorpha</taxon>
        <taxon>Ephydroidea</taxon>
        <taxon>Drosophilidae</taxon>
        <taxon>Drosophila</taxon>
        <taxon>Sophophora</taxon>
    </lineage>
</organism>
<feature type="signal peptide" evidence="2">
    <location>
        <begin position="1"/>
        <end position="20"/>
    </location>
</feature>
<evidence type="ECO:0000313" key="4">
    <source>
        <dbReference type="Proteomes" id="UP000007798"/>
    </source>
</evidence>